<sequence length="89" mass="9521">MTPKPVLWKEITSRPWMMCPVTARPITGSWPASSSGVSVLRTPSTSSSHGRVPSGVYLSPSIISQPSVHWADSASASLGMATQFGCEWM</sequence>
<feature type="region of interest" description="Disordered" evidence="1">
    <location>
        <begin position="31"/>
        <end position="52"/>
    </location>
</feature>
<dbReference type="EMBL" id="UINC01014915">
    <property type="protein sequence ID" value="SVA63228.1"/>
    <property type="molecule type" value="Genomic_DNA"/>
</dbReference>
<organism evidence="2">
    <name type="scientific">marine metagenome</name>
    <dbReference type="NCBI Taxonomy" id="408172"/>
    <lineage>
        <taxon>unclassified sequences</taxon>
        <taxon>metagenomes</taxon>
        <taxon>ecological metagenomes</taxon>
    </lineage>
</organism>
<gene>
    <name evidence="2" type="ORF">METZ01_LOCUS116082</name>
</gene>
<feature type="compositionally biased region" description="Polar residues" evidence="1">
    <location>
        <begin position="31"/>
        <end position="49"/>
    </location>
</feature>
<name>A0A381XEU1_9ZZZZ</name>
<evidence type="ECO:0000256" key="1">
    <source>
        <dbReference type="SAM" id="MobiDB-lite"/>
    </source>
</evidence>
<proteinExistence type="predicted"/>
<protein>
    <submittedName>
        <fullName evidence="2">Uncharacterized protein</fullName>
    </submittedName>
</protein>
<dbReference type="AlphaFoldDB" id="A0A381XEU1"/>
<reference evidence="2" key="1">
    <citation type="submission" date="2018-05" db="EMBL/GenBank/DDBJ databases">
        <authorList>
            <person name="Lanie J.A."/>
            <person name="Ng W.-L."/>
            <person name="Kazmierczak K.M."/>
            <person name="Andrzejewski T.M."/>
            <person name="Davidsen T.M."/>
            <person name="Wayne K.J."/>
            <person name="Tettelin H."/>
            <person name="Glass J.I."/>
            <person name="Rusch D."/>
            <person name="Podicherti R."/>
            <person name="Tsui H.-C.T."/>
            <person name="Winkler M.E."/>
        </authorList>
    </citation>
    <scope>NUCLEOTIDE SEQUENCE</scope>
</reference>
<evidence type="ECO:0000313" key="2">
    <source>
        <dbReference type="EMBL" id="SVA63228.1"/>
    </source>
</evidence>
<accession>A0A381XEU1</accession>